<comment type="caution">
    <text evidence="2">The sequence shown here is derived from an EMBL/GenBank/DDBJ whole genome shotgun (WGS) entry which is preliminary data.</text>
</comment>
<name>A0ABR0FMF6_9PEZI</name>
<protein>
    <recommendedName>
        <fullName evidence="4">Ubiquitin 3 binding protein But2 C-terminal domain-containing protein</fullName>
    </recommendedName>
</protein>
<feature type="chain" id="PRO_5045161315" description="Ubiquitin 3 binding protein But2 C-terminal domain-containing protein" evidence="1">
    <location>
        <begin position="19"/>
        <end position="180"/>
    </location>
</feature>
<accession>A0ABR0FMF6</accession>
<gene>
    <name evidence="2" type="ORF">QC761_310890</name>
</gene>
<proteinExistence type="predicted"/>
<sequence length="180" mass="19428">MYTKTTVLLTLLAPLCLSFPVDPPAAALPVDSTTDAKPAAALETAPVPVVAVPNAAPPIEEVWTIQGARRVCEPDNLECVWTFTINTNSVYAPVPCIVKIPSDLERKVPANQNNVEGLVCGPYEVSAGWSSAFGVENGFTVLYVVDMERKMGVWPAYEDKKVEKGEIVVPDLRLPVKHLG</sequence>
<keyword evidence="3" id="KW-1185">Reference proteome</keyword>
<evidence type="ECO:0000313" key="3">
    <source>
        <dbReference type="Proteomes" id="UP001322138"/>
    </source>
</evidence>
<dbReference type="EMBL" id="JAFFGZ010000005">
    <property type="protein sequence ID" value="KAK4645136.1"/>
    <property type="molecule type" value="Genomic_DNA"/>
</dbReference>
<dbReference type="GeneID" id="87897701"/>
<feature type="signal peptide" evidence="1">
    <location>
        <begin position="1"/>
        <end position="18"/>
    </location>
</feature>
<keyword evidence="1" id="KW-0732">Signal</keyword>
<evidence type="ECO:0000256" key="1">
    <source>
        <dbReference type="SAM" id="SignalP"/>
    </source>
</evidence>
<reference evidence="2 3" key="1">
    <citation type="journal article" date="2023" name="bioRxiv">
        <title>High-quality genome assemblies of four members of thePodospora anserinaspecies complex.</title>
        <authorList>
            <person name="Ament-Velasquez S.L."/>
            <person name="Vogan A.A."/>
            <person name="Wallerman O."/>
            <person name="Hartmann F."/>
            <person name="Gautier V."/>
            <person name="Silar P."/>
            <person name="Giraud T."/>
            <person name="Johannesson H."/>
        </authorList>
    </citation>
    <scope>NUCLEOTIDE SEQUENCE [LARGE SCALE GENOMIC DNA]</scope>
    <source>
        <strain evidence="2 3">CBS 112042</strain>
    </source>
</reference>
<organism evidence="2 3">
    <name type="scientific">Podospora bellae-mahoneyi</name>
    <dbReference type="NCBI Taxonomy" id="2093777"/>
    <lineage>
        <taxon>Eukaryota</taxon>
        <taxon>Fungi</taxon>
        <taxon>Dikarya</taxon>
        <taxon>Ascomycota</taxon>
        <taxon>Pezizomycotina</taxon>
        <taxon>Sordariomycetes</taxon>
        <taxon>Sordariomycetidae</taxon>
        <taxon>Sordariales</taxon>
        <taxon>Podosporaceae</taxon>
        <taxon>Podospora</taxon>
    </lineage>
</organism>
<dbReference type="RefSeq" id="XP_062734112.1">
    <property type="nucleotide sequence ID" value="XM_062878219.1"/>
</dbReference>
<dbReference type="Proteomes" id="UP001322138">
    <property type="component" value="Unassembled WGS sequence"/>
</dbReference>
<evidence type="ECO:0008006" key="4">
    <source>
        <dbReference type="Google" id="ProtNLM"/>
    </source>
</evidence>
<evidence type="ECO:0000313" key="2">
    <source>
        <dbReference type="EMBL" id="KAK4645136.1"/>
    </source>
</evidence>